<feature type="compositionally biased region" description="Basic and acidic residues" evidence="1">
    <location>
        <begin position="691"/>
        <end position="711"/>
    </location>
</feature>
<feature type="transmembrane region" description="Helical" evidence="2">
    <location>
        <begin position="324"/>
        <end position="342"/>
    </location>
</feature>
<evidence type="ECO:0000256" key="2">
    <source>
        <dbReference type="SAM" id="Phobius"/>
    </source>
</evidence>
<accession>A0A409W830</accession>
<dbReference type="EMBL" id="NHTK01005736">
    <property type="protein sequence ID" value="PPQ74666.1"/>
    <property type="molecule type" value="Genomic_DNA"/>
</dbReference>
<gene>
    <name evidence="3" type="ORF">CVT24_003823</name>
</gene>
<organism evidence="3 4">
    <name type="scientific">Panaeolus cyanescens</name>
    <dbReference type="NCBI Taxonomy" id="181874"/>
    <lineage>
        <taxon>Eukaryota</taxon>
        <taxon>Fungi</taxon>
        <taxon>Dikarya</taxon>
        <taxon>Basidiomycota</taxon>
        <taxon>Agaricomycotina</taxon>
        <taxon>Agaricomycetes</taxon>
        <taxon>Agaricomycetidae</taxon>
        <taxon>Agaricales</taxon>
        <taxon>Agaricineae</taxon>
        <taxon>Galeropsidaceae</taxon>
        <taxon>Panaeolus</taxon>
    </lineage>
</organism>
<dbReference type="OrthoDB" id="3062801at2759"/>
<reference evidence="3 4" key="1">
    <citation type="journal article" date="2018" name="Evol. Lett.">
        <title>Horizontal gene cluster transfer increased hallucinogenic mushroom diversity.</title>
        <authorList>
            <person name="Reynolds H.T."/>
            <person name="Vijayakumar V."/>
            <person name="Gluck-Thaler E."/>
            <person name="Korotkin H.B."/>
            <person name="Matheny P.B."/>
            <person name="Slot J.C."/>
        </authorList>
    </citation>
    <scope>NUCLEOTIDE SEQUENCE [LARGE SCALE GENOMIC DNA]</scope>
    <source>
        <strain evidence="3 4">2629</strain>
    </source>
</reference>
<dbReference type="AlphaFoldDB" id="A0A409W830"/>
<protein>
    <recommendedName>
        <fullName evidence="5">Transmembrane protein</fullName>
    </recommendedName>
</protein>
<keyword evidence="2" id="KW-1133">Transmembrane helix</keyword>
<evidence type="ECO:0000256" key="1">
    <source>
        <dbReference type="SAM" id="MobiDB-lite"/>
    </source>
</evidence>
<name>A0A409W830_9AGAR</name>
<evidence type="ECO:0000313" key="3">
    <source>
        <dbReference type="EMBL" id="PPQ74666.1"/>
    </source>
</evidence>
<evidence type="ECO:0000313" key="4">
    <source>
        <dbReference type="Proteomes" id="UP000284842"/>
    </source>
</evidence>
<proteinExistence type="predicted"/>
<dbReference type="InParanoid" id="A0A409W830"/>
<feature type="transmembrane region" description="Helical" evidence="2">
    <location>
        <begin position="403"/>
        <end position="429"/>
    </location>
</feature>
<dbReference type="Proteomes" id="UP000284842">
    <property type="component" value="Unassembled WGS sequence"/>
</dbReference>
<feature type="region of interest" description="Disordered" evidence="1">
    <location>
        <begin position="688"/>
        <end position="711"/>
    </location>
</feature>
<keyword evidence="2" id="KW-0812">Transmembrane</keyword>
<keyword evidence="4" id="KW-1185">Reference proteome</keyword>
<keyword evidence="2" id="KW-0472">Membrane</keyword>
<sequence length="711" mass="80388">MAQFYHPQSYNRYHPSAPYAQVTPVDPFKPSVAYSVQNVGGGTGRPNRISYDDIPLPPPGSQYIPPRPPGHFGPVPPFHYNPGQYGQPPFHPNTHYPPYNQAIPIPPSPYSWYTQRPQRRPSSSQLNFYIDPIGRERRPSLSSSSGIGGDAAPESIAEPVSEKHAGSPRYSPASVMFPEEVPIPDSPITAASWPIELVDPPKSPVLTTEKRSESTIPQSIMSDTYGKSSAGMLLIAFLVDTLPRQIYLHLLLRLPSLYFSRVSRIFLEAEVTMPEIKQGVLADAQYFKSQGPYPPEPCFVSPCYQKLQNSWEGFIDSLLKEWKTLNIVSVLLLSAILTVLQLEGAADDPVTRFSALISMICGLMSLLFGCMYIIRFGTMRKAYKAAEWAQEAQQTQTGIVWNVWIMLAMPAVWLAWSMISYIICIMAYVWRTGTTADDGREIMSSNAALAPRIVVSCVLCLGLIYFILIASTLRRYGDLMDQAWHRRIQGWVYAQTTGPLGQEPKEQESDPAINFTRFCGLDSGDPEIQGTAYDKEAPHETYLELMRITSTEWRDIHKSLEAVWDPFEHTKLEKTLNRWNKTTFDGRNGQLRLCQEYGVPWSKYAVYFFSRAGRLPYDPECFTSTWNVRLDILGYFKAGEEAQVVCRRLSLFSPVLLIDDQYLRTNDEDWRSMHSLCDVKDTNLVSSSPVHEVHDEDDKRDTAVTRDSKID</sequence>
<feature type="transmembrane region" description="Helical" evidence="2">
    <location>
        <begin position="449"/>
        <end position="470"/>
    </location>
</feature>
<dbReference type="STRING" id="181874.A0A409W830"/>
<evidence type="ECO:0008006" key="5">
    <source>
        <dbReference type="Google" id="ProtNLM"/>
    </source>
</evidence>
<comment type="caution">
    <text evidence="3">The sequence shown here is derived from an EMBL/GenBank/DDBJ whole genome shotgun (WGS) entry which is preliminary data.</text>
</comment>
<feature type="region of interest" description="Disordered" evidence="1">
    <location>
        <begin position="135"/>
        <end position="171"/>
    </location>
</feature>
<feature type="transmembrane region" description="Helical" evidence="2">
    <location>
        <begin position="354"/>
        <end position="374"/>
    </location>
</feature>